<dbReference type="RefSeq" id="WP_235056757.1">
    <property type="nucleotide sequence ID" value="NZ_JAKFHA010000029.1"/>
</dbReference>
<proteinExistence type="predicted"/>
<keyword evidence="2" id="KW-0472">Membrane</keyword>
<feature type="compositionally biased region" description="Basic and acidic residues" evidence="1">
    <location>
        <begin position="87"/>
        <end position="100"/>
    </location>
</feature>
<evidence type="ECO:0000256" key="2">
    <source>
        <dbReference type="SAM" id="Phobius"/>
    </source>
</evidence>
<keyword evidence="2" id="KW-1133">Transmembrane helix</keyword>
<sequence length="161" mass="17180">MLFLGVLLLMATGSFALLLIADNHGGTPEYTVTLFDQDIATMSTTAVFMAGIALALLFALAFWMCVSGGGRSRRRRAALRTARAEARDAAAERDALRDQLDTAPVHGDDTVEPVYPPPAAADEPVAPASSSARGGTATAASTKQSSRSDRVKYRMRHLFNH</sequence>
<reference evidence="3" key="1">
    <citation type="submission" date="2022-01" db="EMBL/GenBank/DDBJ databases">
        <title>Genome-Based Taxonomic Classification of the Phylum Actinobacteria.</title>
        <authorList>
            <person name="Gao Y."/>
        </authorList>
    </citation>
    <scope>NUCLEOTIDE SEQUENCE</scope>
    <source>
        <strain evidence="3">KLBMP 8922</strain>
    </source>
</reference>
<dbReference type="Proteomes" id="UP001165378">
    <property type="component" value="Unassembled WGS sequence"/>
</dbReference>
<keyword evidence="4" id="KW-1185">Reference proteome</keyword>
<feature type="transmembrane region" description="Helical" evidence="2">
    <location>
        <begin position="45"/>
        <end position="66"/>
    </location>
</feature>
<evidence type="ECO:0008006" key="5">
    <source>
        <dbReference type="Google" id="ProtNLM"/>
    </source>
</evidence>
<keyword evidence="2" id="KW-0812">Transmembrane</keyword>
<evidence type="ECO:0000256" key="1">
    <source>
        <dbReference type="SAM" id="MobiDB-lite"/>
    </source>
</evidence>
<evidence type="ECO:0000313" key="4">
    <source>
        <dbReference type="Proteomes" id="UP001165378"/>
    </source>
</evidence>
<evidence type="ECO:0000313" key="3">
    <source>
        <dbReference type="EMBL" id="MCF2532038.1"/>
    </source>
</evidence>
<dbReference type="AlphaFoldDB" id="A0AA41Q5P1"/>
<organism evidence="3 4">
    <name type="scientific">Yinghuangia soli</name>
    <dbReference type="NCBI Taxonomy" id="2908204"/>
    <lineage>
        <taxon>Bacteria</taxon>
        <taxon>Bacillati</taxon>
        <taxon>Actinomycetota</taxon>
        <taxon>Actinomycetes</taxon>
        <taxon>Kitasatosporales</taxon>
        <taxon>Streptomycetaceae</taxon>
        <taxon>Yinghuangia</taxon>
    </lineage>
</organism>
<gene>
    <name evidence="3" type="ORF">LZ495_33145</name>
</gene>
<name>A0AA41Q5P1_9ACTN</name>
<accession>A0AA41Q5P1</accession>
<feature type="region of interest" description="Disordered" evidence="1">
    <location>
        <begin position="87"/>
        <end position="151"/>
    </location>
</feature>
<protein>
    <recommendedName>
        <fullName evidence="5">Lipopolysaccharide assembly protein A domain-containing protein</fullName>
    </recommendedName>
</protein>
<feature type="compositionally biased region" description="Low complexity" evidence="1">
    <location>
        <begin position="120"/>
        <end position="142"/>
    </location>
</feature>
<dbReference type="EMBL" id="JAKFHA010000029">
    <property type="protein sequence ID" value="MCF2532038.1"/>
    <property type="molecule type" value="Genomic_DNA"/>
</dbReference>
<comment type="caution">
    <text evidence="3">The sequence shown here is derived from an EMBL/GenBank/DDBJ whole genome shotgun (WGS) entry which is preliminary data.</text>
</comment>